<organism evidence="2 3">
    <name type="scientific">Hibiscus sabdariffa</name>
    <name type="common">roselle</name>
    <dbReference type="NCBI Taxonomy" id="183260"/>
    <lineage>
        <taxon>Eukaryota</taxon>
        <taxon>Viridiplantae</taxon>
        <taxon>Streptophyta</taxon>
        <taxon>Embryophyta</taxon>
        <taxon>Tracheophyta</taxon>
        <taxon>Spermatophyta</taxon>
        <taxon>Magnoliopsida</taxon>
        <taxon>eudicotyledons</taxon>
        <taxon>Gunneridae</taxon>
        <taxon>Pentapetalae</taxon>
        <taxon>rosids</taxon>
        <taxon>malvids</taxon>
        <taxon>Malvales</taxon>
        <taxon>Malvaceae</taxon>
        <taxon>Malvoideae</taxon>
        <taxon>Hibiscus</taxon>
    </lineage>
</organism>
<dbReference type="EMBL" id="JBBPBM010000005">
    <property type="protein sequence ID" value="KAK8584421.1"/>
    <property type="molecule type" value="Genomic_DNA"/>
</dbReference>
<feature type="region of interest" description="Disordered" evidence="1">
    <location>
        <begin position="1"/>
        <end position="29"/>
    </location>
</feature>
<gene>
    <name evidence="2" type="ORF">V6N12_068665</name>
</gene>
<keyword evidence="3" id="KW-1185">Reference proteome</keyword>
<protein>
    <submittedName>
        <fullName evidence="2">Uncharacterized protein</fullName>
    </submittedName>
</protein>
<evidence type="ECO:0000313" key="3">
    <source>
        <dbReference type="Proteomes" id="UP001472677"/>
    </source>
</evidence>
<dbReference type="Proteomes" id="UP001472677">
    <property type="component" value="Unassembled WGS sequence"/>
</dbReference>
<evidence type="ECO:0000313" key="2">
    <source>
        <dbReference type="EMBL" id="KAK8584421.1"/>
    </source>
</evidence>
<evidence type="ECO:0000256" key="1">
    <source>
        <dbReference type="SAM" id="MobiDB-lite"/>
    </source>
</evidence>
<name>A0ABR2FQR4_9ROSI</name>
<proteinExistence type="predicted"/>
<accession>A0ABR2FQR4</accession>
<sequence>MTNFINLHAKSPSSMNDVNRTGNGQLADSSEGTLQVPAAYVPETGQNLAKESVEPVSHSLTPSTESQLMPTQSLCHSQLVVGEVSQVYNNMIVRM</sequence>
<comment type="caution">
    <text evidence="2">The sequence shown here is derived from an EMBL/GenBank/DDBJ whole genome shotgun (WGS) entry which is preliminary data.</text>
</comment>
<reference evidence="2 3" key="1">
    <citation type="journal article" date="2024" name="G3 (Bethesda)">
        <title>Genome assembly of Hibiscus sabdariffa L. provides insights into metabolisms of medicinal natural products.</title>
        <authorList>
            <person name="Kim T."/>
        </authorList>
    </citation>
    <scope>NUCLEOTIDE SEQUENCE [LARGE SCALE GENOMIC DNA]</scope>
    <source>
        <strain evidence="2">TK-2024</strain>
        <tissue evidence="2">Old leaves</tissue>
    </source>
</reference>